<protein>
    <submittedName>
        <fullName evidence="1">Uncharacterized protein</fullName>
    </submittedName>
</protein>
<gene>
    <name evidence="1" type="ORF">HPB49_001719</name>
</gene>
<name>A0ACB8CUN8_DERSI</name>
<organism evidence="1 2">
    <name type="scientific">Dermacentor silvarum</name>
    <name type="common">Tick</name>
    <dbReference type="NCBI Taxonomy" id="543639"/>
    <lineage>
        <taxon>Eukaryota</taxon>
        <taxon>Metazoa</taxon>
        <taxon>Ecdysozoa</taxon>
        <taxon>Arthropoda</taxon>
        <taxon>Chelicerata</taxon>
        <taxon>Arachnida</taxon>
        <taxon>Acari</taxon>
        <taxon>Parasitiformes</taxon>
        <taxon>Ixodida</taxon>
        <taxon>Ixodoidea</taxon>
        <taxon>Ixodidae</taxon>
        <taxon>Rhipicephalinae</taxon>
        <taxon>Dermacentor</taxon>
    </lineage>
</organism>
<evidence type="ECO:0000313" key="1">
    <source>
        <dbReference type="EMBL" id="KAH7952831.1"/>
    </source>
</evidence>
<proteinExistence type="predicted"/>
<accession>A0ACB8CUN8</accession>
<dbReference type="EMBL" id="CM023473">
    <property type="protein sequence ID" value="KAH7952831.1"/>
    <property type="molecule type" value="Genomic_DNA"/>
</dbReference>
<dbReference type="Proteomes" id="UP000821865">
    <property type="component" value="Chromosome 4"/>
</dbReference>
<sequence length="387" mass="42505">MLRRPTLPKLPKLPRPVRNLASSPKPPHHSGNATSEAANPNARNAAHDATAATRSGKTPARLPPATKETRLTVQRSKQLPPLPPNAIRVVVRPRGELRLLDVPTPRLTKAVQTQLRITLPDDFCLHTHSTNNTFTMATIHSQTAETLKTLTSLAIGDQTYPCTAYVAPPPGSTRGVLTNAYDDETPTQLYQDLVRRNPQYTILAARRMGKTLSILITFHANAVPHSIKYMGAIHRCTLYRGSPDACTNCRQPGHRHDVMPKSQDQSLPPPNQHKSSLHRAIETSLEHTPFFSQAHDIHDSESQFTTRPGEIPGGGSGGQSRSYSSPSRSRRSSAMHRQTGSPDKVLLPLDLPFHLPPLQPHLNLLPLTHPTTIPCPATPTLLPLLIR</sequence>
<comment type="caution">
    <text evidence="1">The sequence shown here is derived from an EMBL/GenBank/DDBJ whole genome shotgun (WGS) entry which is preliminary data.</text>
</comment>
<reference evidence="1" key="1">
    <citation type="submission" date="2020-05" db="EMBL/GenBank/DDBJ databases">
        <title>Large-scale comparative analyses of tick genomes elucidate their genetic diversity and vector capacities.</title>
        <authorList>
            <person name="Jia N."/>
            <person name="Wang J."/>
            <person name="Shi W."/>
            <person name="Du L."/>
            <person name="Sun Y."/>
            <person name="Zhan W."/>
            <person name="Jiang J."/>
            <person name="Wang Q."/>
            <person name="Zhang B."/>
            <person name="Ji P."/>
            <person name="Sakyi L.B."/>
            <person name="Cui X."/>
            <person name="Yuan T."/>
            <person name="Jiang B."/>
            <person name="Yang W."/>
            <person name="Lam T.T.-Y."/>
            <person name="Chang Q."/>
            <person name="Ding S."/>
            <person name="Wang X."/>
            <person name="Zhu J."/>
            <person name="Ruan X."/>
            <person name="Zhao L."/>
            <person name="Wei J."/>
            <person name="Que T."/>
            <person name="Du C."/>
            <person name="Cheng J."/>
            <person name="Dai P."/>
            <person name="Han X."/>
            <person name="Huang E."/>
            <person name="Gao Y."/>
            <person name="Liu J."/>
            <person name="Shao H."/>
            <person name="Ye R."/>
            <person name="Li L."/>
            <person name="Wei W."/>
            <person name="Wang X."/>
            <person name="Wang C."/>
            <person name="Yang T."/>
            <person name="Huo Q."/>
            <person name="Li W."/>
            <person name="Guo W."/>
            <person name="Chen H."/>
            <person name="Zhou L."/>
            <person name="Ni X."/>
            <person name="Tian J."/>
            <person name="Zhou Y."/>
            <person name="Sheng Y."/>
            <person name="Liu T."/>
            <person name="Pan Y."/>
            <person name="Xia L."/>
            <person name="Li J."/>
            <person name="Zhao F."/>
            <person name="Cao W."/>
        </authorList>
    </citation>
    <scope>NUCLEOTIDE SEQUENCE</scope>
    <source>
        <strain evidence="1">Dsil-2018</strain>
    </source>
</reference>
<evidence type="ECO:0000313" key="2">
    <source>
        <dbReference type="Proteomes" id="UP000821865"/>
    </source>
</evidence>
<keyword evidence="2" id="KW-1185">Reference proteome</keyword>